<sequence length="116" mass="13047">HSEKIYLSEEQSKLINNVKADGGKIIAVGTTTVRALESATKDGEIKPFSGETDLFIKPNYRFKMVDGIITNFHLPCSTLFIMICAFANKKVVMNAYNLAIKKKYRFYSFGDAMLIL</sequence>
<name>X1JI56_9ZZZZ</name>
<dbReference type="PANTHER" id="PTHR30307">
    <property type="entry name" value="S-ADENOSYLMETHIONINE:TRNA RIBOSYLTRANSFERASE-ISOMERASE"/>
    <property type="match status" value="1"/>
</dbReference>
<protein>
    <recommendedName>
        <fullName evidence="6">S-adenosylmethionine:tRNA ribosyltransferase-isomerase</fullName>
    </recommendedName>
</protein>
<dbReference type="Pfam" id="PF02547">
    <property type="entry name" value="Queuosine_synth"/>
    <property type="match status" value="1"/>
</dbReference>
<evidence type="ECO:0000256" key="1">
    <source>
        <dbReference type="ARBA" id="ARBA00022490"/>
    </source>
</evidence>
<dbReference type="Gene3D" id="3.40.1780.10">
    <property type="entry name" value="QueA-like"/>
    <property type="match status" value="1"/>
</dbReference>
<dbReference type="AlphaFoldDB" id="X1JI56"/>
<dbReference type="GO" id="GO:0051075">
    <property type="term" value="F:S-adenosylmethionine:tRNA ribosyltransferase-isomerase activity"/>
    <property type="evidence" value="ECO:0007669"/>
    <property type="project" value="TreeGrafter"/>
</dbReference>
<dbReference type="SUPFAM" id="SSF111337">
    <property type="entry name" value="QueA-like"/>
    <property type="match status" value="1"/>
</dbReference>
<accession>X1JI56</accession>
<feature type="non-terminal residue" evidence="5">
    <location>
        <position position="1"/>
    </location>
</feature>
<evidence type="ECO:0000313" key="5">
    <source>
        <dbReference type="EMBL" id="GAH94406.1"/>
    </source>
</evidence>
<dbReference type="InterPro" id="IPR036100">
    <property type="entry name" value="QueA_sf"/>
</dbReference>
<evidence type="ECO:0000256" key="2">
    <source>
        <dbReference type="ARBA" id="ARBA00022679"/>
    </source>
</evidence>
<dbReference type="EMBL" id="BARU01045554">
    <property type="protein sequence ID" value="GAH94406.1"/>
    <property type="molecule type" value="Genomic_DNA"/>
</dbReference>
<dbReference type="GO" id="GO:0008616">
    <property type="term" value="P:tRNA queuosine(34) biosynthetic process"/>
    <property type="evidence" value="ECO:0007669"/>
    <property type="project" value="UniProtKB-KW"/>
</dbReference>
<evidence type="ECO:0000256" key="3">
    <source>
        <dbReference type="ARBA" id="ARBA00022691"/>
    </source>
</evidence>
<keyword evidence="3" id="KW-0949">S-adenosyl-L-methionine</keyword>
<gene>
    <name evidence="5" type="ORF">S03H2_69072</name>
</gene>
<reference evidence="5" key="1">
    <citation type="journal article" date="2014" name="Front. Microbiol.">
        <title>High frequency of phylogenetically diverse reductive dehalogenase-homologous genes in deep subseafloor sedimentary metagenomes.</title>
        <authorList>
            <person name="Kawai M."/>
            <person name="Futagami T."/>
            <person name="Toyoda A."/>
            <person name="Takaki Y."/>
            <person name="Nishi S."/>
            <person name="Hori S."/>
            <person name="Arai W."/>
            <person name="Tsubouchi T."/>
            <person name="Morono Y."/>
            <person name="Uchiyama I."/>
            <person name="Ito T."/>
            <person name="Fujiyama A."/>
            <person name="Inagaki F."/>
            <person name="Takami H."/>
        </authorList>
    </citation>
    <scope>NUCLEOTIDE SEQUENCE</scope>
    <source>
        <strain evidence="5">Expedition CK06-06</strain>
    </source>
</reference>
<keyword evidence="1" id="KW-0963">Cytoplasm</keyword>
<dbReference type="InterPro" id="IPR042118">
    <property type="entry name" value="QueA_dom1"/>
</dbReference>
<dbReference type="InterPro" id="IPR003699">
    <property type="entry name" value="QueA"/>
</dbReference>
<evidence type="ECO:0008006" key="6">
    <source>
        <dbReference type="Google" id="ProtNLM"/>
    </source>
</evidence>
<keyword evidence="4" id="KW-0671">Queuosine biosynthesis</keyword>
<proteinExistence type="predicted"/>
<evidence type="ECO:0000256" key="4">
    <source>
        <dbReference type="ARBA" id="ARBA00022785"/>
    </source>
</evidence>
<organism evidence="5">
    <name type="scientific">marine sediment metagenome</name>
    <dbReference type="NCBI Taxonomy" id="412755"/>
    <lineage>
        <taxon>unclassified sequences</taxon>
        <taxon>metagenomes</taxon>
        <taxon>ecological metagenomes</taxon>
    </lineage>
</organism>
<keyword evidence="2" id="KW-0808">Transferase</keyword>
<comment type="caution">
    <text evidence="5">The sequence shown here is derived from an EMBL/GenBank/DDBJ whole genome shotgun (WGS) entry which is preliminary data.</text>
</comment>
<dbReference type="PANTHER" id="PTHR30307:SF0">
    <property type="entry name" value="S-ADENOSYLMETHIONINE:TRNA RIBOSYLTRANSFERASE-ISOMERASE"/>
    <property type="match status" value="1"/>
</dbReference>